<dbReference type="EC" id="6.1.1.15" evidence="8"/>
<evidence type="ECO:0000256" key="4">
    <source>
        <dbReference type="ARBA" id="ARBA00022840"/>
    </source>
</evidence>
<dbReference type="Gene3D" id="3.30.930.10">
    <property type="entry name" value="Bira Bifunctional Protein, Domain 2"/>
    <property type="match status" value="1"/>
</dbReference>
<evidence type="ECO:0000256" key="1">
    <source>
        <dbReference type="ARBA" id="ARBA00022490"/>
    </source>
</evidence>
<dbReference type="PANTHER" id="PTHR43382:SF2">
    <property type="entry name" value="BIFUNCTIONAL GLUTAMATE_PROLINE--TRNA LIGASE"/>
    <property type="match status" value="1"/>
</dbReference>
<comment type="function">
    <text evidence="8">Catalyzes the attachment of proline to tRNA(Pro) in a two-step reaction: proline is first activated by ATP to form Pro-AMP and then transferred to the acceptor end of tRNA(Pro).</text>
</comment>
<dbReference type="GO" id="GO:0005737">
    <property type="term" value="C:cytoplasm"/>
    <property type="evidence" value="ECO:0007669"/>
    <property type="project" value="UniProtKB-SubCell"/>
</dbReference>
<comment type="domain">
    <text evidence="8">Consists of three domains: the N-terminal catalytic domain, the anticodon-binding domain and the C-terminal extension.</text>
</comment>
<dbReference type="NCBIfam" id="TIGR00408">
    <property type="entry name" value="proS_fam_I"/>
    <property type="match status" value="1"/>
</dbReference>
<comment type="subunit">
    <text evidence="8">Homodimer.</text>
</comment>
<dbReference type="InterPro" id="IPR033721">
    <property type="entry name" value="ProRS_core_arch_euk"/>
</dbReference>
<accession>A0A660HLV4</accession>
<feature type="domain" description="Aminoacyl-transfer RNA synthetases class-II family profile" evidence="9">
    <location>
        <begin position="44"/>
        <end position="285"/>
    </location>
</feature>
<dbReference type="GO" id="GO:0004827">
    <property type="term" value="F:proline-tRNA ligase activity"/>
    <property type="evidence" value="ECO:0007669"/>
    <property type="project" value="UniProtKB-UniRule"/>
</dbReference>
<dbReference type="InterPro" id="IPR002316">
    <property type="entry name" value="Pro-tRNA-ligase_IIa"/>
</dbReference>
<dbReference type="InterPro" id="IPR006195">
    <property type="entry name" value="aa-tRNA-synth_II"/>
</dbReference>
<name>A0A660HLV4_ZIZJU</name>
<dbReference type="InterPro" id="IPR017449">
    <property type="entry name" value="Pro-tRNA_synth_II"/>
</dbReference>
<dbReference type="PROSITE" id="PS50862">
    <property type="entry name" value="AA_TRNA_LIGASE_II"/>
    <property type="match status" value="1"/>
</dbReference>
<dbReference type="InterPro" id="IPR045864">
    <property type="entry name" value="aa-tRNA-synth_II/BPL/LPL"/>
</dbReference>
<keyword evidence="4 8" id="KW-0067">ATP-binding</keyword>
<dbReference type="Gene3D" id="3.40.50.800">
    <property type="entry name" value="Anticodon-binding domain"/>
    <property type="match status" value="1"/>
</dbReference>
<dbReference type="RefSeq" id="WP_121463714.1">
    <property type="nucleotide sequence ID" value="NZ_CP025121.1"/>
</dbReference>
<dbReference type="InterPro" id="IPR002314">
    <property type="entry name" value="aa-tRNA-synt_IIb"/>
</dbReference>
<dbReference type="Proteomes" id="UP000272462">
    <property type="component" value="Chromosome"/>
</dbReference>
<dbReference type="FunFam" id="3.30.930.10:FF:000037">
    <property type="entry name" value="Proline--tRNA ligase"/>
    <property type="match status" value="1"/>
</dbReference>
<evidence type="ECO:0000313" key="11">
    <source>
        <dbReference type="Proteomes" id="UP000272462"/>
    </source>
</evidence>
<dbReference type="EMBL" id="CP025121">
    <property type="protein sequence ID" value="AYJ00982.1"/>
    <property type="molecule type" value="Genomic_DNA"/>
</dbReference>
<dbReference type="InterPro" id="IPR036621">
    <property type="entry name" value="Anticodon-bd_dom_sf"/>
</dbReference>
<organism evidence="10 11">
    <name type="scientific">Ziziphus jujuba witches'-broom phytoplasma</name>
    <dbReference type="NCBI Taxonomy" id="135727"/>
    <lineage>
        <taxon>Bacteria</taxon>
        <taxon>Bacillati</taxon>
        <taxon>Mycoplasmatota</taxon>
        <taxon>Mollicutes</taxon>
        <taxon>Acholeplasmatales</taxon>
        <taxon>Acholeplasmataceae</taxon>
        <taxon>Candidatus Phytoplasma</taxon>
        <taxon>16SrV (Elm yellows group)</taxon>
    </lineage>
</organism>
<dbReference type="InterPro" id="IPR004499">
    <property type="entry name" value="Pro-tRNA-ligase_IIa_arc-type"/>
</dbReference>
<dbReference type="GO" id="GO:0017101">
    <property type="term" value="C:aminoacyl-tRNA synthetase multienzyme complex"/>
    <property type="evidence" value="ECO:0007669"/>
    <property type="project" value="TreeGrafter"/>
</dbReference>
<dbReference type="SUPFAM" id="SSF55681">
    <property type="entry name" value="Class II aaRS and biotin synthetases"/>
    <property type="match status" value="1"/>
</dbReference>
<evidence type="ECO:0000256" key="6">
    <source>
        <dbReference type="ARBA" id="ARBA00023146"/>
    </source>
</evidence>
<dbReference type="SUPFAM" id="SSF64586">
    <property type="entry name" value="C-terminal domain of ProRS"/>
    <property type="match status" value="1"/>
</dbReference>
<keyword evidence="11" id="KW-1185">Reference proteome</keyword>
<evidence type="ECO:0000313" key="10">
    <source>
        <dbReference type="EMBL" id="AYJ00982.1"/>
    </source>
</evidence>
<proteinExistence type="inferred from homology"/>
<evidence type="ECO:0000256" key="2">
    <source>
        <dbReference type="ARBA" id="ARBA00022598"/>
    </source>
</evidence>
<dbReference type="HAMAP" id="MF_01571">
    <property type="entry name" value="Pro_tRNA_synth_type3"/>
    <property type="match status" value="1"/>
</dbReference>
<protein>
    <recommendedName>
        <fullName evidence="8">Proline--tRNA ligase</fullName>
        <ecNumber evidence="8">6.1.1.15</ecNumber>
    </recommendedName>
    <alternativeName>
        <fullName evidence="8">Prolyl-tRNA synthetase</fullName>
        <shortName evidence="8">ProRS</shortName>
    </alternativeName>
</protein>
<keyword evidence="3 8" id="KW-0547">Nucleotide-binding</keyword>
<keyword evidence="2 8" id="KW-0436">Ligase</keyword>
<reference evidence="10 11" key="1">
    <citation type="journal article" date="2018" name="BMC Genomics">
        <title>Comparative genome analysis of jujube witches'-broom Phytoplasma, an obligate pathogen that causes jujube witches'-broom disease.</title>
        <authorList>
            <person name="Wang J."/>
            <person name="Song L."/>
            <person name="Jiao Q."/>
            <person name="Yang S."/>
            <person name="Gao R."/>
            <person name="Lu X."/>
            <person name="Zhou G."/>
        </authorList>
    </citation>
    <scope>NUCLEOTIDE SEQUENCE [LARGE SCALE GENOMIC DNA]</scope>
    <source>
        <strain evidence="10">Jwb-nky</strain>
    </source>
</reference>
<dbReference type="AlphaFoldDB" id="A0A660HLV4"/>
<comment type="similarity">
    <text evidence="8">Belongs to the class-II aminoacyl-tRNA synthetase family. ProS type 3 subfamily.</text>
</comment>
<dbReference type="InterPro" id="IPR004154">
    <property type="entry name" value="Anticodon-bd"/>
</dbReference>
<dbReference type="Pfam" id="PF03129">
    <property type="entry name" value="HGTP_anticodon"/>
    <property type="match status" value="1"/>
</dbReference>
<dbReference type="Gene3D" id="3.30.110.30">
    <property type="entry name" value="C-terminal domain of ProRS"/>
    <property type="match status" value="1"/>
</dbReference>
<comment type="subcellular location">
    <subcellularLocation>
        <location evidence="8">Cytoplasm</location>
    </subcellularLocation>
</comment>
<evidence type="ECO:0000256" key="7">
    <source>
        <dbReference type="ARBA" id="ARBA00047671"/>
    </source>
</evidence>
<evidence type="ECO:0000256" key="3">
    <source>
        <dbReference type="ARBA" id="ARBA00022741"/>
    </source>
</evidence>
<keyword evidence="1 8" id="KW-0963">Cytoplasm</keyword>
<keyword evidence="6 8" id="KW-0030">Aminoacyl-tRNA synthetase</keyword>
<evidence type="ECO:0000256" key="8">
    <source>
        <dbReference type="HAMAP-Rule" id="MF_01571"/>
    </source>
</evidence>
<evidence type="ECO:0000256" key="5">
    <source>
        <dbReference type="ARBA" id="ARBA00022917"/>
    </source>
</evidence>
<evidence type="ECO:0000259" key="9">
    <source>
        <dbReference type="PROSITE" id="PS50862"/>
    </source>
</evidence>
<dbReference type="SMART" id="SM00946">
    <property type="entry name" value="ProRS-C_1"/>
    <property type="match status" value="1"/>
</dbReference>
<dbReference type="GO" id="GO:0005524">
    <property type="term" value="F:ATP binding"/>
    <property type="evidence" value="ECO:0007669"/>
    <property type="project" value="UniProtKB-UniRule"/>
</dbReference>
<dbReference type="Pfam" id="PF09180">
    <property type="entry name" value="ProRS-C_1"/>
    <property type="match status" value="1"/>
</dbReference>
<dbReference type="SUPFAM" id="SSF52954">
    <property type="entry name" value="Class II aaRS ABD-related"/>
    <property type="match status" value="1"/>
</dbReference>
<gene>
    <name evidence="8" type="primary">proS</name>
    <name evidence="10" type="ORF">CWO85_00275</name>
</gene>
<dbReference type="GO" id="GO:0006433">
    <property type="term" value="P:prolyl-tRNA aminoacylation"/>
    <property type="evidence" value="ECO:0007669"/>
    <property type="project" value="UniProtKB-UniRule"/>
</dbReference>
<dbReference type="PANTHER" id="PTHR43382">
    <property type="entry name" value="PROLYL-TRNA SYNTHETASE"/>
    <property type="match status" value="1"/>
</dbReference>
<dbReference type="PRINTS" id="PR01046">
    <property type="entry name" value="TRNASYNTHPRO"/>
</dbReference>
<dbReference type="InterPro" id="IPR016061">
    <property type="entry name" value="Pro-tRNA_ligase_II_C"/>
</dbReference>
<dbReference type="KEGG" id="pzi:CWO85_00275"/>
<dbReference type="OrthoDB" id="9809052at2"/>
<keyword evidence="5 8" id="KW-0648">Protein biosynthesis</keyword>
<dbReference type="CDD" id="cd00778">
    <property type="entry name" value="ProRS_core_arch_euk"/>
    <property type="match status" value="1"/>
</dbReference>
<dbReference type="Pfam" id="PF00587">
    <property type="entry name" value="tRNA-synt_2b"/>
    <property type="match status" value="1"/>
</dbReference>
<sequence>MKNSKFVKEITPRSLDFGKWYQEICLKAELLDYSDIKGFFIYLPYGYAIWEFIREFVDKRLKKLNHQNVYFPLLFTENLFKKEKEHIDGFSPEVITIEEVNKEKLLDKLIIRPTSEVLFSQYYAKKIFSYRDLPKLFNQWCNVVRWEKTTKPFLRSKEFLWQEGHTVHATKKEAIKETITILNLYKKLGKELLAIPFVSGKKTQLEKFKGAEWTYSIEALMHDKQALQAGTSHYLGNKFSKNFQIKFQDSNLETQFAEQTSWGISTRLIGAMIMIHGDDEGLVLPPYIAPIQIVIIPVQSQNEEVLEKTNQLYKQLSKKYRVVLDNQNKNIGWKFSHYELKGIPLRIELGLRDLKENNITIFTRHNFQKKIIKEESLLKEICILLKTIHQEMFQKALNFLNENILEVETYEDFKKNLKNKGYIKMSVYENEAEKIIKEETGATARVIVSQKLITKICPVTKKKANQTILFARAY</sequence>
<comment type="catalytic activity">
    <reaction evidence="7 8">
        <text>tRNA(Pro) + L-proline + ATP = L-prolyl-tRNA(Pro) + AMP + diphosphate</text>
        <dbReference type="Rhea" id="RHEA:14305"/>
        <dbReference type="Rhea" id="RHEA-COMP:9700"/>
        <dbReference type="Rhea" id="RHEA-COMP:9702"/>
        <dbReference type="ChEBI" id="CHEBI:30616"/>
        <dbReference type="ChEBI" id="CHEBI:33019"/>
        <dbReference type="ChEBI" id="CHEBI:60039"/>
        <dbReference type="ChEBI" id="CHEBI:78442"/>
        <dbReference type="ChEBI" id="CHEBI:78532"/>
        <dbReference type="ChEBI" id="CHEBI:456215"/>
        <dbReference type="EC" id="6.1.1.15"/>
    </reaction>
</comment>